<dbReference type="SUPFAM" id="SSF143865">
    <property type="entry name" value="CorA soluble domain-like"/>
    <property type="match status" value="1"/>
</dbReference>
<organism evidence="7 8">
    <name type="scientific">Intestinibaculum porci</name>
    <dbReference type="NCBI Taxonomy" id="2487118"/>
    <lineage>
        <taxon>Bacteria</taxon>
        <taxon>Bacillati</taxon>
        <taxon>Bacillota</taxon>
        <taxon>Erysipelotrichia</taxon>
        <taxon>Erysipelotrichales</taxon>
        <taxon>Erysipelotrichaceae</taxon>
        <taxon>Intestinibaculum</taxon>
    </lineage>
</organism>
<keyword evidence="3 6" id="KW-0812">Transmembrane</keyword>
<dbReference type="InterPro" id="IPR002523">
    <property type="entry name" value="MgTranspt_CorA/ZnTranspt_ZntB"/>
</dbReference>
<dbReference type="KEGG" id="ebm:SG0102_11060"/>
<dbReference type="InterPro" id="IPR045863">
    <property type="entry name" value="CorA_TM1_TM2"/>
</dbReference>
<evidence type="ECO:0000256" key="6">
    <source>
        <dbReference type="SAM" id="Phobius"/>
    </source>
</evidence>
<dbReference type="InterPro" id="IPR047199">
    <property type="entry name" value="CorA-like"/>
</dbReference>
<comment type="similarity">
    <text evidence="2">Belongs to the CorA metal ion transporter (MIT) (TC 1.A.35) family.</text>
</comment>
<dbReference type="PANTHER" id="PTHR47891">
    <property type="entry name" value="TRANSPORTER-RELATED"/>
    <property type="match status" value="1"/>
</dbReference>
<evidence type="ECO:0000256" key="4">
    <source>
        <dbReference type="ARBA" id="ARBA00022989"/>
    </source>
</evidence>
<dbReference type="PANTHER" id="PTHR47891:SF2">
    <property type="entry name" value="MAGNESIUM AND COBALT TRANSPORTER"/>
    <property type="match status" value="1"/>
</dbReference>
<proteinExistence type="inferred from homology"/>
<dbReference type="Proteomes" id="UP000268059">
    <property type="component" value="Chromosome"/>
</dbReference>
<evidence type="ECO:0000313" key="8">
    <source>
        <dbReference type="Proteomes" id="UP000268059"/>
    </source>
</evidence>
<keyword evidence="4 6" id="KW-1133">Transmembrane helix</keyword>
<dbReference type="InterPro" id="IPR045861">
    <property type="entry name" value="CorA_cytoplasmic_dom"/>
</dbReference>
<dbReference type="RefSeq" id="WP_125119074.1">
    <property type="nucleotide sequence ID" value="NZ_AP019309.1"/>
</dbReference>
<dbReference type="EMBL" id="AP019309">
    <property type="protein sequence ID" value="BBH26172.1"/>
    <property type="molecule type" value="Genomic_DNA"/>
</dbReference>
<evidence type="ECO:0000256" key="5">
    <source>
        <dbReference type="ARBA" id="ARBA00023136"/>
    </source>
</evidence>
<dbReference type="GO" id="GO:0046873">
    <property type="term" value="F:metal ion transmembrane transporter activity"/>
    <property type="evidence" value="ECO:0007669"/>
    <property type="project" value="InterPro"/>
</dbReference>
<protein>
    <submittedName>
        <fullName evidence="7">Magnesium transporter</fullName>
    </submittedName>
</protein>
<dbReference type="Gene3D" id="1.20.58.340">
    <property type="entry name" value="Magnesium transport protein CorA, transmembrane region"/>
    <property type="match status" value="2"/>
</dbReference>
<dbReference type="SUPFAM" id="SSF144083">
    <property type="entry name" value="Magnesium transport protein CorA, transmembrane region"/>
    <property type="match status" value="1"/>
</dbReference>
<comment type="subcellular location">
    <subcellularLocation>
        <location evidence="1">Membrane</location>
        <topology evidence="1">Multi-pass membrane protein</topology>
    </subcellularLocation>
</comment>
<evidence type="ECO:0000256" key="1">
    <source>
        <dbReference type="ARBA" id="ARBA00004141"/>
    </source>
</evidence>
<dbReference type="Gene3D" id="3.30.460.20">
    <property type="entry name" value="CorA soluble domain-like"/>
    <property type="match status" value="1"/>
</dbReference>
<evidence type="ECO:0000256" key="3">
    <source>
        <dbReference type="ARBA" id="ARBA00022692"/>
    </source>
</evidence>
<keyword evidence="8" id="KW-1185">Reference proteome</keyword>
<accession>A0A3G9J6C6</accession>
<feature type="transmembrane region" description="Helical" evidence="6">
    <location>
        <begin position="281"/>
        <end position="301"/>
    </location>
</feature>
<evidence type="ECO:0000313" key="7">
    <source>
        <dbReference type="EMBL" id="BBH26172.1"/>
    </source>
</evidence>
<dbReference type="AlphaFoldDB" id="A0A3G9J6C6"/>
<sequence>MLTIYKTDHGVCHKIPKAETGCWIDLCEPSSKELDEISLDFDIEPDDLRAALDEEEASRIVLEDDYTMILVDVPIVERRNDEDVYTTIPLGIILVADSVITVCMTQTSILADFQNNRVKQFSSKKRMRFVYQILFRTASTYQRTLRVIDKKRVDIESRFDEDDTKVNDMIALHELESTLVYFETSLRGNEVVLNRLSLYKRIDQYPEDMELLDDVIIENKQAIEMATIYKDVISGTRELLSTIVDSRLNNMMKFLTSITLVMAIPTIVSGFYGMNVPLPKYSFGELTVLTIVVCIVSLIILKRKKML</sequence>
<name>A0A3G9J6C6_9FIRM</name>
<feature type="transmembrane region" description="Helical" evidence="6">
    <location>
        <begin position="254"/>
        <end position="275"/>
    </location>
</feature>
<keyword evidence="5 6" id="KW-0472">Membrane</keyword>
<dbReference type="InParanoid" id="A0A3G9J6C6"/>
<evidence type="ECO:0000256" key="2">
    <source>
        <dbReference type="ARBA" id="ARBA00009765"/>
    </source>
</evidence>
<dbReference type="GO" id="GO:0016020">
    <property type="term" value="C:membrane"/>
    <property type="evidence" value="ECO:0007669"/>
    <property type="project" value="UniProtKB-SubCell"/>
</dbReference>
<dbReference type="CDD" id="cd12827">
    <property type="entry name" value="EcCorA_ZntB-like_u2"/>
    <property type="match status" value="1"/>
</dbReference>
<dbReference type="OrthoDB" id="9803416at2"/>
<gene>
    <name evidence="7" type="ORF">SG0102_11060</name>
</gene>
<reference evidence="7 8" key="1">
    <citation type="submission" date="2018-11" db="EMBL/GenBank/DDBJ databases">
        <title>Novel Erysipelotrichaceae bacterium isolated from small intestine of a swine.</title>
        <authorList>
            <person name="Kim J.S."/>
            <person name="Choe H."/>
            <person name="Lee Y.R."/>
            <person name="Kim K.M."/>
            <person name="Park D.S."/>
        </authorList>
    </citation>
    <scope>NUCLEOTIDE SEQUENCE [LARGE SCALE GENOMIC DNA]</scope>
    <source>
        <strain evidence="7 8">SG0102</strain>
    </source>
</reference>
<dbReference type="Pfam" id="PF01544">
    <property type="entry name" value="CorA"/>
    <property type="match status" value="1"/>
</dbReference>